<dbReference type="GO" id="GO:0016787">
    <property type="term" value="F:hydrolase activity"/>
    <property type="evidence" value="ECO:0007669"/>
    <property type="project" value="InterPro"/>
</dbReference>
<dbReference type="InterPro" id="IPR032465">
    <property type="entry name" value="ACMSD"/>
</dbReference>
<protein>
    <recommendedName>
        <fullName evidence="3">Amidohydrolase-related domain-containing protein</fullName>
    </recommendedName>
</protein>
<dbReference type="GO" id="GO:0016831">
    <property type="term" value="F:carboxy-lyase activity"/>
    <property type="evidence" value="ECO:0007669"/>
    <property type="project" value="InterPro"/>
</dbReference>
<keyword evidence="1" id="KW-0456">Lyase</keyword>
<dbReference type="Proteomes" id="UP000239724">
    <property type="component" value="Unassembled WGS sequence"/>
</dbReference>
<dbReference type="Gene3D" id="3.20.20.140">
    <property type="entry name" value="Metal-dependent hydrolases"/>
    <property type="match status" value="1"/>
</dbReference>
<dbReference type="OrthoDB" id="9799024at2"/>
<dbReference type="AlphaFoldDB" id="A0A2S6NMY0"/>
<dbReference type="RefSeq" id="WP_104517345.1">
    <property type="nucleotide sequence ID" value="NZ_NHRY01000043.1"/>
</dbReference>
<dbReference type="GO" id="GO:0005737">
    <property type="term" value="C:cytoplasm"/>
    <property type="evidence" value="ECO:0007669"/>
    <property type="project" value="TreeGrafter"/>
</dbReference>
<dbReference type="InterPro" id="IPR032466">
    <property type="entry name" value="Metal_Hydrolase"/>
</dbReference>
<evidence type="ECO:0000259" key="3">
    <source>
        <dbReference type="Pfam" id="PF04909"/>
    </source>
</evidence>
<dbReference type="GO" id="GO:0019748">
    <property type="term" value="P:secondary metabolic process"/>
    <property type="evidence" value="ECO:0007669"/>
    <property type="project" value="TreeGrafter"/>
</dbReference>
<reference evidence="4 5" key="1">
    <citation type="journal article" date="2018" name="Arch. Microbiol.">
        <title>New insights into the metabolic potential of the phototrophic purple bacterium Rhodopila globiformis DSM 161(T) from its draft genome sequence and evidence for a vanadium-dependent nitrogenase.</title>
        <authorList>
            <person name="Imhoff J.F."/>
            <person name="Rahn T."/>
            <person name="Kunzel S."/>
            <person name="Neulinger S.C."/>
        </authorList>
    </citation>
    <scope>NUCLEOTIDE SEQUENCE [LARGE SCALE GENOMIC DNA]</scope>
    <source>
        <strain evidence="4 5">DSM 161</strain>
    </source>
</reference>
<dbReference type="InterPro" id="IPR006680">
    <property type="entry name" value="Amidohydro-rel"/>
</dbReference>
<sequence>MPEPNNRYGLTAARRHGRPGRETRPGSLTVDVHAHVLVPAAAAFVQPHLTPDPRLAAYARETQILSRRQDEDRLPNMTDLSLRMRDFDAMGIDAQVISPAPGQCYYDVPADIGAQAARMVNQGIAAIMAAKRDRIPAALGTVPLQAGGDAAAAELEHCVRTLGFKGVEVLAHAGDLELSDPSLEPFWAKAEALGAVVFIHPAGFTEPRRFGRFYFSNVIGNPLDTAMALHHLIFDGVLERYPGLQILAAHGGGYLPAYSGRIDHAWGARSDAHGQLPKPPSTYLKRIYLDTIVFTPEQLEALAGLFGVEKILLGTDYPYDMGEYDPIGHIGSVASFSDADRAAIAGGNAKALFGL</sequence>
<keyword evidence="5" id="KW-1185">Reference proteome</keyword>
<dbReference type="PANTHER" id="PTHR21240:SF28">
    <property type="entry name" value="ISO-OROTATE DECARBOXYLASE (EUROFUNG)"/>
    <property type="match status" value="1"/>
</dbReference>
<feature type="region of interest" description="Disordered" evidence="2">
    <location>
        <begin position="1"/>
        <end position="25"/>
    </location>
</feature>
<evidence type="ECO:0000313" key="4">
    <source>
        <dbReference type="EMBL" id="PPQ38016.1"/>
    </source>
</evidence>
<dbReference type="SUPFAM" id="SSF51556">
    <property type="entry name" value="Metallo-dependent hydrolases"/>
    <property type="match status" value="1"/>
</dbReference>
<organism evidence="4 5">
    <name type="scientific">Rhodopila globiformis</name>
    <name type="common">Rhodopseudomonas globiformis</name>
    <dbReference type="NCBI Taxonomy" id="1071"/>
    <lineage>
        <taxon>Bacteria</taxon>
        <taxon>Pseudomonadati</taxon>
        <taxon>Pseudomonadota</taxon>
        <taxon>Alphaproteobacteria</taxon>
        <taxon>Acetobacterales</taxon>
        <taxon>Acetobacteraceae</taxon>
        <taxon>Rhodopila</taxon>
    </lineage>
</organism>
<gene>
    <name evidence="4" type="ORF">CCS01_02910</name>
</gene>
<dbReference type="EMBL" id="NHRY01000043">
    <property type="protein sequence ID" value="PPQ38016.1"/>
    <property type="molecule type" value="Genomic_DNA"/>
</dbReference>
<proteinExistence type="predicted"/>
<dbReference type="PANTHER" id="PTHR21240">
    <property type="entry name" value="2-AMINO-3-CARBOXYLMUCONATE-6-SEMIALDEHYDE DECARBOXYLASE"/>
    <property type="match status" value="1"/>
</dbReference>
<evidence type="ECO:0000256" key="2">
    <source>
        <dbReference type="SAM" id="MobiDB-lite"/>
    </source>
</evidence>
<evidence type="ECO:0000313" key="5">
    <source>
        <dbReference type="Proteomes" id="UP000239724"/>
    </source>
</evidence>
<accession>A0A2S6NMY0</accession>
<dbReference type="Pfam" id="PF04909">
    <property type="entry name" value="Amidohydro_2"/>
    <property type="match status" value="1"/>
</dbReference>
<feature type="domain" description="Amidohydrolase-related" evidence="3">
    <location>
        <begin position="30"/>
        <end position="355"/>
    </location>
</feature>
<name>A0A2S6NMY0_RHOGL</name>
<comment type="caution">
    <text evidence="4">The sequence shown here is derived from an EMBL/GenBank/DDBJ whole genome shotgun (WGS) entry which is preliminary data.</text>
</comment>
<evidence type="ECO:0000256" key="1">
    <source>
        <dbReference type="ARBA" id="ARBA00023239"/>
    </source>
</evidence>